<dbReference type="Gene3D" id="3.40.50.720">
    <property type="entry name" value="NAD(P)-binding Rossmann-like Domain"/>
    <property type="match status" value="1"/>
</dbReference>
<evidence type="ECO:0000256" key="1">
    <source>
        <dbReference type="ARBA" id="ARBA00001917"/>
    </source>
</evidence>
<accession>A0A934V186</accession>
<proteinExistence type="inferred from homology"/>
<keyword evidence="8" id="KW-0408">Iron</keyword>
<evidence type="ECO:0000256" key="3">
    <source>
        <dbReference type="ARBA" id="ARBA00011048"/>
    </source>
</evidence>
<reference evidence="12" key="1">
    <citation type="submission" date="2017-08" db="EMBL/GenBank/DDBJ databases">
        <authorList>
            <person name="Imhoff J.F."/>
            <person name="Rahn T."/>
            <person name="Kuenzel S."/>
            <person name="Neulinger S.C."/>
        </authorList>
    </citation>
    <scope>NUCLEOTIDE SEQUENCE</scope>
    <source>
        <strain evidence="12">DSM 9154</strain>
    </source>
</reference>
<dbReference type="PANTHER" id="PTHR42917:SF2">
    <property type="entry name" value="2,4-DIENOYL-COA REDUCTASE [(2E)-ENOYL-COA-PRODUCING]"/>
    <property type="match status" value="1"/>
</dbReference>
<gene>
    <name evidence="12" type="ORF">CKO21_18030</name>
</gene>
<comment type="similarity">
    <text evidence="3">In the N-terminal section; belongs to the NADH:flavin oxidoreductase/NADH oxidase family.</text>
</comment>
<keyword evidence="13" id="KW-1185">Reference proteome</keyword>
<organism evidence="12 13">
    <name type="scientific">Rhodovibrio salinarum</name>
    <dbReference type="NCBI Taxonomy" id="1087"/>
    <lineage>
        <taxon>Bacteria</taxon>
        <taxon>Pseudomonadati</taxon>
        <taxon>Pseudomonadota</taxon>
        <taxon>Alphaproteobacteria</taxon>
        <taxon>Rhodospirillales</taxon>
        <taxon>Rhodovibrionaceae</taxon>
        <taxon>Rhodovibrio</taxon>
    </lineage>
</organism>
<dbReference type="SUPFAM" id="SSF51905">
    <property type="entry name" value="FAD/NAD(P)-binding domain"/>
    <property type="match status" value="1"/>
</dbReference>
<dbReference type="Proteomes" id="UP000778970">
    <property type="component" value="Unassembled WGS sequence"/>
</dbReference>
<dbReference type="GO" id="GO:0046872">
    <property type="term" value="F:metal ion binding"/>
    <property type="evidence" value="ECO:0007669"/>
    <property type="project" value="UniProtKB-KW"/>
</dbReference>
<evidence type="ECO:0000256" key="9">
    <source>
        <dbReference type="ARBA" id="ARBA00023014"/>
    </source>
</evidence>
<dbReference type="AlphaFoldDB" id="A0A934V186"/>
<keyword evidence="6" id="KW-0479">Metal-binding</keyword>
<keyword evidence="7" id="KW-0560">Oxidoreductase</keyword>
<dbReference type="Pfam" id="PF00724">
    <property type="entry name" value="Oxidored_FMN"/>
    <property type="match status" value="1"/>
</dbReference>
<comment type="cofactor">
    <cofactor evidence="1">
        <name>FMN</name>
        <dbReference type="ChEBI" id="CHEBI:58210"/>
    </cofactor>
</comment>
<dbReference type="PANTHER" id="PTHR42917">
    <property type="entry name" value="2,4-DIENOYL-COA REDUCTASE"/>
    <property type="match status" value="1"/>
</dbReference>
<evidence type="ECO:0000313" key="13">
    <source>
        <dbReference type="Proteomes" id="UP000778970"/>
    </source>
</evidence>
<dbReference type="Gene3D" id="3.50.50.60">
    <property type="entry name" value="FAD/NAD(P)-binding domain"/>
    <property type="match status" value="1"/>
</dbReference>
<comment type="caution">
    <text evidence="12">The sequence shown here is derived from an EMBL/GenBank/DDBJ whole genome shotgun (WGS) entry which is preliminary data.</text>
</comment>
<name>A0A934V186_9PROT</name>
<evidence type="ECO:0000256" key="2">
    <source>
        <dbReference type="ARBA" id="ARBA00001966"/>
    </source>
</evidence>
<dbReference type="CDD" id="cd04734">
    <property type="entry name" value="OYE_like_3_FMN"/>
    <property type="match status" value="1"/>
</dbReference>
<dbReference type="PRINTS" id="PR00419">
    <property type="entry name" value="ADXRDTASE"/>
</dbReference>
<sequence length="679" mass="73785">MALIKMRKNDPLLTPLTIGPLVLRNRVMSTSHALGFVNGAMPDDRYKDYHEAKARGGIALTMFGGSASVSPDSGSVFGQIDLNSDAVVPHLAEMAERIHGHGAAAMCQLTHLGGRSHWRADNWLPTIAPSRYREPRHRGFARAMDRADIDRVVRDFGEAGRRCREAGLDGVELHVTSHLIGQFWSPEVNQRTDDFGGSLEKRCRFGLMALEAVREAAGDGMLVGIRMAVGDGEQAALPDEEYAEIARLHDTSGLVDFFNLSHGRIDTEIGLSNYMPGMHLALAPQLAAVGKFKSFLSRPVFHAARINDLATARHAISEGLVDMVGMTRAHIADPEIVAKIEADEEERIRPCVGATYCSWQRRCIHNVSVGNEMTLPHEIAPAERARRVVVVGAGPGGLEAARVAAVRGHHVTVFEAAPEAGGQLRLAARMPRRRDLIGIVDWRVAELGHLGVEIRYNTYAEAEDIEALAPDVVILATGGLPDTLEDTLGEDAPVGSVWELLETLPTPSGDLLFYDAVGTVAGASVAEMLAESGQDMTFVTPDDSFGKEMSYLERPHVKRALYRAGTAIHPDLRLVSCRRSGNRVTARFVNEYTGAETEIEADRLVIERGTYPLDELFFELAPRSRNAGAIDPAAMAAARPQPVAQGAADTFELYRIGDAVSSRDVHAAMLDANRICRAI</sequence>
<protein>
    <recommendedName>
        <fullName evidence="14">2,4-dienoyl-CoA reductase</fullName>
    </recommendedName>
</protein>
<dbReference type="Gene3D" id="3.20.20.70">
    <property type="entry name" value="Aldolase class I"/>
    <property type="match status" value="1"/>
</dbReference>
<evidence type="ECO:0000256" key="4">
    <source>
        <dbReference type="ARBA" id="ARBA00022630"/>
    </source>
</evidence>
<evidence type="ECO:0008006" key="14">
    <source>
        <dbReference type="Google" id="ProtNLM"/>
    </source>
</evidence>
<dbReference type="InterPro" id="IPR023753">
    <property type="entry name" value="FAD/NAD-binding_dom"/>
</dbReference>
<dbReference type="InterPro" id="IPR001155">
    <property type="entry name" value="OxRdtase_FMN_N"/>
</dbReference>
<evidence type="ECO:0000313" key="12">
    <source>
        <dbReference type="EMBL" id="MBK1699147.1"/>
    </source>
</evidence>
<dbReference type="RefSeq" id="WP_051431659.1">
    <property type="nucleotide sequence ID" value="NZ_NRRE01000034.1"/>
</dbReference>
<reference evidence="12" key="2">
    <citation type="journal article" date="2020" name="Microorganisms">
        <title>Osmotic Adaptation and Compatible Solute Biosynthesis of Phototrophic Bacteria as Revealed from Genome Analyses.</title>
        <authorList>
            <person name="Imhoff J.F."/>
            <person name="Rahn T."/>
            <person name="Kunzel S."/>
            <person name="Keller A."/>
            <person name="Neulinger S.C."/>
        </authorList>
    </citation>
    <scope>NUCLEOTIDE SEQUENCE</scope>
    <source>
        <strain evidence="12">DSM 9154</strain>
    </source>
</reference>
<keyword evidence="4" id="KW-0285">Flavoprotein</keyword>
<dbReference type="GO" id="GO:0051536">
    <property type="term" value="F:iron-sulfur cluster binding"/>
    <property type="evidence" value="ECO:0007669"/>
    <property type="project" value="UniProtKB-KW"/>
</dbReference>
<dbReference type="InterPro" id="IPR036188">
    <property type="entry name" value="FAD/NAD-bd_sf"/>
</dbReference>
<dbReference type="GO" id="GO:0010181">
    <property type="term" value="F:FMN binding"/>
    <property type="evidence" value="ECO:0007669"/>
    <property type="project" value="InterPro"/>
</dbReference>
<feature type="domain" description="NADH:flavin oxidoreductase/NADH oxidase N-terminal" evidence="10">
    <location>
        <begin position="12"/>
        <end position="343"/>
    </location>
</feature>
<keyword evidence="5" id="KW-0288">FMN</keyword>
<evidence type="ECO:0000256" key="6">
    <source>
        <dbReference type="ARBA" id="ARBA00022723"/>
    </source>
</evidence>
<evidence type="ECO:0000259" key="10">
    <source>
        <dbReference type="Pfam" id="PF00724"/>
    </source>
</evidence>
<feature type="domain" description="FAD/NAD(P)-binding" evidence="11">
    <location>
        <begin position="387"/>
        <end position="619"/>
    </location>
</feature>
<dbReference type="Pfam" id="PF07992">
    <property type="entry name" value="Pyr_redox_2"/>
    <property type="match status" value="1"/>
</dbReference>
<dbReference type="SUPFAM" id="SSF51395">
    <property type="entry name" value="FMN-linked oxidoreductases"/>
    <property type="match status" value="1"/>
</dbReference>
<dbReference type="InterPro" id="IPR013785">
    <property type="entry name" value="Aldolase_TIM"/>
</dbReference>
<evidence type="ECO:0000259" key="11">
    <source>
        <dbReference type="Pfam" id="PF07992"/>
    </source>
</evidence>
<comment type="cofactor">
    <cofactor evidence="2">
        <name>[4Fe-4S] cluster</name>
        <dbReference type="ChEBI" id="CHEBI:49883"/>
    </cofactor>
</comment>
<keyword evidence="9" id="KW-0411">Iron-sulfur</keyword>
<evidence type="ECO:0000256" key="5">
    <source>
        <dbReference type="ARBA" id="ARBA00022643"/>
    </source>
</evidence>
<evidence type="ECO:0000256" key="7">
    <source>
        <dbReference type="ARBA" id="ARBA00023002"/>
    </source>
</evidence>
<dbReference type="InterPro" id="IPR051793">
    <property type="entry name" value="NADH:flavin_oxidoreductase"/>
</dbReference>
<dbReference type="EMBL" id="NRRE01000034">
    <property type="protein sequence ID" value="MBK1699147.1"/>
    <property type="molecule type" value="Genomic_DNA"/>
</dbReference>
<dbReference type="GO" id="GO:0016491">
    <property type="term" value="F:oxidoreductase activity"/>
    <property type="evidence" value="ECO:0007669"/>
    <property type="project" value="UniProtKB-KW"/>
</dbReference>
<evidence type="ECO:0000256" key="8">
    <source>
        <dbReference type="ARBA" id="ARBA00023004"/>
    </source>
</evidence>